<dbReference type="AlphaFoldDB" id="W6MX20"/>
<dbReference type="Pfam" id="PF00071">
    <property type="entry name" value="Ras"/>
    <property type="match status" value="1"/>
</dbReference>
<dbReference type="InterPro" id="IPR001806">
    <property type="entry name" value="Small_GTPase"/>
</dbReference>
<dbReference type="STRING" id="1382522.W6MX20"/>
<keyword evidence="2" id="KW-0342">GTP-binding</keyword>
<dbReference type="Gene3D" id="3.40.50.300">
    <property type="entry name" value="P-loop containing nucleotide triphosphate hydrolases"/>
    <property type="match status" value="1"/>
</dbReference>
<protein>
    <submittedName>
        <fullName evidence="3">Uncharacterized protein</fullName>
    </submittedName>
</protein>
<dbReference type="SMART" id="SM00175">
    <property type="entry name" value="RAB"/>
    <property type="match status" value="1"/>
</dbReference>
<name>W6MX20_9ASCO</name>
<dbReference type="SUPFAM" id="SSF52540">
    <property type="entry name" value="P-loop containing nucleoside triphosphate hydrolases"/>
    <property type="match status" value="1"/>
</dbReference>
<dbReference type="OrthoDB" id="63533at2759"/>
<dbReference type="PROSITE" id="PS51417">
    <property type="entry name" value="ARF"/>
    <property type="match status" value="1"/>
</dbReference>
<accession>W6MX20</accession>
<evidence type="ECO:0000256" key="2">
    <source>
        <dbReference type="ARBA" id="ARBA00023134"/>
    </source>
</evidence>
<evidence type="ECO:0000256" key="1">
    <source>
        <dbReference type="ARBA" id="ARBA00022741"/>
    </source>
</evidence>
<dbReference type="SMART" id="SM00173">
    <property type="entry name" value="RAS"/>
    <property type="match status" value="1"/>
</dbReference>
<dbReference type="Proteomes" id="UP000019384">
    <property type="component" value="Unassembled WGS sequence"/>
</dbReference>
<sequence>MTRSISHHASVASLASPSPNPDKVADLKLVLLGESAVGKSSLVQRFATDSFDAAKESTIGAAFVTKKVYIEDSEAPEIIRLVNFQIWDTAGQERYKSLTPMYYRNANVAVVVFDITDAGSFDRAAHWINELKLYIRDHGLEDENGKHQGLQIVLVGNKKDLLVTEEGPAKPSPFAPKILEFLETTRYQYFEVSAKTGEGISGIFQQIVNAIPETQYVDVLDEDGDLLDGQNTRKRGIIDLRLGFSGDNSNDTCSC</sequence>
<gene>
    <name evidence="3" type="ORF">KUCA_T00004111001</name>
</gene>
<dbReference type="GO" id="GO:0005525">
    <property type="term" value="F:GTP binding"/>
    <property type="evidence" value="ECO:0007669"/>
    <property type="project" value="UniProtKB-KW"/>
</dbReference>
<dbReference type="NCBIfam" id="TIGR00231">
    <property type="entry name" value="small_GTP"/>
    <property type="match status" value="1"/>
</dbReference>
<dbReference type="InterPro" id="IPR005225">
    <property type="entry name" value="Small_GTP-bd"/>
</dbReference>
<keyword evidence="4" id="KW-1185">Reference proteome</keyword>
<dbReference type="PANTHER" id="PTHR24073">
    <property type="entry name" value="DRAB5-RELATED"/>
    <property type="match status" value="1"/>
</dbReference>
<reference evidence="3" key="1">
    <citation type="submission" date="2013-12" db="EMBL/GenBank/DDBJ databases">
        <authorList>
            <person name="Genoscope - CEA"/>
        </authorList>
    </citation>
    <scope>NUCLEOTIDE SEQUENCE</scope>
    <source>
        <strain evidence="3">CBS 1993</strain>
    </source>
</reference>
<dbReference type="HOGENOM" id="CLU_041217_10_2_1"/>
<dbReference type="EMBL" id="HG793129">
    <property type="protein sequence ID" value="CDK28130.1"/>
    <property type="molecule type" value="Genomic_DNA"/>
</dbReference>
<reference evidence="3" key="2">
    <citation type="submission" date="2014-02" db="EMBL/GenBank/DDBJ databases">
        <title>Complete DNA sequence of /Kuraishia capsulata/ illustrates novel genomic features among budding yeasts (/Saccharomycotina/).</title>
        <authorList>
            <person name="Morales L."/>
            <person name="Noel B."/>
            <person name="Porcel B."/>
            <person name="Marcet-Houben M."/>
            <person name="Hullo M-F."/>
            <person name="Sacerdot C."/>
            <person name="Tekaia F."/>
            <person name="Leh-Louis V."/>
            <person name="Despons L."/>
            <person name="Khanna V."/>
            <person name="Aury J-M."/>
            <person name="Barbe V."/>
            <person name="Couloux A."/>
            <person name="Labadie K."/>
            <person name="Pelletier E."/>
            <person name="Souciet J-L."/>
            <person name="Boekhout T."/>
            <person name="Gabaldon T."/>
            <person name="Wincker P."/>
            <person name="Dujon B."/>
        </authorList>
    </citation>
    <scope>NUCLEOTIDE SEQUENCE</scope>
    <source>
        <strain evidence="3">CBS 1993</strain>
    </source>
</reference>
<dbReference type="PROSITE" id="PS51420">
    <property type="entry name" value="RHO"/>
    <property type="match status" value="1"/>
</dbReference>
<dbReference type="PROSITE" id="PS51421">
    <property type="entry name" value="RAS"/>
    <property type="match status" value="1"/>
</dbReference>
<keyword evidence="1" id="KW-0547">Nucleotide-binding</keyword>
<evidence type="ECO:0000313" key="4">
    <source>
        <dbReference type="Proteomes" id="UP000019384"/>
    </source>
</evidence>
<dbReference type="GO" id="GO:0003924">
    <property type="term" value="F:GTPase activity"/>
    <property type="evidence" value="ECO:0007669"/>
    <property type="project" value="InterPro"/>
</dbReference>
<organism evidence="3 4">
    <name type="scientific">Kuraishia capsulata CBS 1993</name>
    <dbReference type="NCBI Taxonomy" id="1382522"/>
    <lineage>
        <taxon>Eukaryota</taxon>
        <taxon>Fungi</taxon>
        <taxon>Dikarya</taxon>
        <taxon>Ascomycota</taxon>
        <taxon>Saccharomycotina</taxon>
        <taxon>Pichiomycetes</taxon>
        <taxon>Pichiales</taxon>
        <taxon>Pichiaceae</taxon>
        <taxon>Kuraishia</taxon>
    </lineage>
</organism>
<dbReference type="GeneID" id="34521508"/>
<dbReference type="PROSITE" id="PS51419">
    <property type="entry name" value="RAB"/>
    <property type="match status" value="1"/>
</dbReference>
<dbReference type="RefSeq" id="XP_022460120.1">
    <property type="nucleotide sequence ID" value="XM_022600812.1"/>
</dbReference>
<dbReference type="FunFam" id="3.40.50.300:FF:000808">
    <property type="entry name" value="Small GTP-binding protein, putative"/>
    <property type="match status" value="1"/>
</dbReference>
<proteinExistence type="predicted"/>
<dbReference type="InterPro" id="IPR027417">
    <property type="entry name" value="P-loop_NTPase"/>
</dbReference>
<dbReference type="PRINTS" id="PR00449">
    <property type="entry name" value="RASTRNSFRMNG"/>
</dbReference>
<dbReference type="SMART" id="SM00174">
    <property type="entry name" value="RHO"/>
    <property type="match status" value="1"/>
</dbReference>
<evidence type="ECO:0000313" key="3">
    <source>
        <dbReference type="EMBL" id="CDK28130.1"/>
    </source>
</evidence>